<sequence>MVVHKALPRTEDISERDSGRVPELLEIEDVPHRSRQMGDMSEGALPESFRTEENAPYNSFGVVAIEGSPTFPVFSAGAIREAQALGALELDRPHDGEDPFRDLFIGVEDTAGTSDASDLFHGVQQALNQAATVHRESCSRSNRAASIRGRASMGYGGEELLKVPFGPKGRGNKRPPS</sequence>
<reference key="1">
    <citation type="journal article" date="2014" name="Nat. Commun.">
        <title>The tobacco genome sequence and its comparison with those of tomato and potato.</title>
        <authorList>
            <person name="Sierro N."/>
            <person name="Battey J.N."/>
            <person name="Ouadi S."/>
            <person name="Bakaher N."/>
            <person name="Bovet L."/>
            <person name="Willig A."/>
            <person name="Goepfert S."/>
            <person name="Peitsch M.C."/>
            <person name="Ivanov N.V."/>
        </authorList>
    </citation>
    <scope>NUCLEOTIDE SEQUENCE [LARGE SCALE GENOMIC DNA]</scope>
    <source>
        <strain>cv. TN90</strain>
    </source>
</reference>
<reference evidence="3 4" key="2">
    <citation type="submission" date="2025-04" db="UniProtKB">
        <authorList>
            <consortium name="RefSeq"/>
        </authorList>
    </citation>
    <scope>IDENTIFICATION</scope>
</reference>
<dbReference type="GeneID" id="107803010"/>
<evidence type="ECO:0000313" key="3">
    <source>
        <dbReference type="RefSeq" id="XP_016482092.1"/>
    </source>
</evidence>
<dbReference type="RefSeq" id="XP_016482093.1">
    <property type="nucleotide sequence ID" value="XM_016626607.1"/>
</dbReference>
<dbReference type="OrthoDB" id="1240523at2759"/>
<dbReference type="KEGG" id="nta:107803010"/>
<name>A0A1S4AZJ2_TOBAC</name>
<dbReference type="PaxDb" id="4097-A0A1S4AZJ2"/>
<keyword evidence="2" id="KW-1185">Reference proteome</keyword>
<protein>
    <submittedName>
        <fullName evidence="3 4">Uncharacterized protein</fullName>
    </submittedName>
</protein>
<organism evidence="3">
    <name type="scientific">Nicotiana tabacum</name>
    <name type="common">Common tobacco</name>
    <dbReference type="NCBI Taxonomy" id="4097"/>
    <lineage>
        <taxon>Eukaryota</taxon>
        <taxon>Viridiplantae</taxon>
        <taxon>Streptophyta</taxon>
        <taxon>Embryophyta</taxon>
        <taxon>Tracheophyta</taxon>
        <taxon>Spermatophyta</taxon>
        <taxon>Magnoliopsida</taxon>
        <taxon>eudicotyledons</taxon>
        <taxon>Gunneridae</taxon>
        <taxon>Pentapetalae</taxon>
        <taxon>asterids</taxon>
        <taxon>lamiids</taxon>
        <taxon>Solanales</taxon>
        <taxon>Solanaceae</taxon>
        <taxon>Nicotianoideae</taxon>
        <taxon>Nicotianeae</taxon>
        <taxon>Nicotiana</taxon>
    </lineage>
</organism>
<accession>A0A1S4AZJ2</accession>
<feature type="region of interest" description="Disordered" evidence="1">
    <location>
        <begin position="158"/>
        <end position="177"/>
    </location>
</feature>
<feature type="compositionally biased region" description="Basic and acidic residues" evidence="1">
    <location>
        <begin position="8"/>
        <end position="20"/>
    </location>
</feature>
<dbReference type="RefSeq" id="XP_016482092.1">
    <property type="nucleotide sequence ID" value="XM_016626606.1"/>
</dbReference>
<feature type="region of interest" description="Disordered" evidence="1">
    <location>
        <begin position="1"/>
        <end position="22"/>
    </location>
</feature>
<evidence type="ECO:0000256" key="1">
    <source>
        <dbReference type="SAM" id="MobiDB-lite"/>
    </source>
</evidence>
<proteinExistence type="predicted"/>
<evidence type="ECO:0000313" key="4">
    <source>
        <dbReference type="RefSeq" id="XP_016482093.1"/>
    </source>
</evidence>
<gene>
    <name evidence="3 4" type="primary">LOC107803010</name>
</gene>
<dbReference type="Proteomes" id="UP000790787">
    <property type="component" value="Chromosome 19"/>
</dbReference>
<evidence type="ECO:0000313" key="2">
    <source>
        <dbReference type="Proteomes" id="UP000790787"/>
    </source>
</evidence>
<dbReference type="AlphaFoldDB" id="A0A1S4AZJ2"/>